<protein>
    <submittedName>
        <fullName evidence="1">Uncharacterized protein</fullName>
    </submittedName>
</protein>
<sequence length="95" mass="10881">MFYEINIKARADSKLSQKELENQLVIALHNVDSQYSKLDGVDDDLEVTDYEITEATPVCENCNGELEYRMFDIDGINLEERLVCEECGFGKPDLK</sequence>
<proteinExistence type="predicted"/>
<comment type="caution">
    <text evidence="1">The sequence shown here is derived from an EMBL/GenBank/DDBJ whole genome shotgun (WGS) entry which is preliminary data.</text>
</comment>
<dbReference type="Proteomes" id="UP000230869">
    <property type="component" value="Unassembled WGS sequence"/>
</dbReference>
<dbReference type="EMBL" id="PCWW01000038">
    <property type="protein sequence ID" value="PIR13415.1"/>
    <property type="molecule type" value="Genomic_DNA"/>
</dbReference>
<name>A0A2M6K8Z6_9BACT</name>
<accession>A0A2M6K8Z6</accession>
<dbReference type="AlphaFoldDB" id="A0A2M6K8Z6"/>
<gene>
    <name evidence="1" type="ORF">COV49_02300</name>
</gene>
<evidence type="ECO:0000313" key="1">
    <source>
        <dbReference type="EMBL" id="PIR13415.1"/>
    </source>
</evidence>
<reference evidence="1 2" key="1">
    <citation type="submission" date="2017-09" db="EMBL/GenBank/DDBJ databases">
        <title>Depth-based differentiation of microbial function through sediment-hosted aquifers and enrichment of novel symbionts in the deep terrestrial subsurface.</title>
        <authorList>
            <person name="Probst A.J."/>
            <person name="Ladd B."/>
            <person name="Jarett J.K."/>
            <person name="Geller-Mcgrath D.E."/>
            <person name="Sieber C.M."/>
            <person name="Emerson J.B."/>
            <person name="Anantharaman K."/>
            <person name="Thomas B.C."/>
            <person name="Malmstrom R."/>
            <person name="Stieglmeier M."/>
            <person name="Klingl A."/>
            <person name="Woyke T."/>
            <person name="Ryan C.M."/>
            <person name="Banfield J.F."/>
        </authorList>
    </citation>
    <scope>NUCLEOTIDE SEQUENCE [LARGE SCALE GENOMIC DNA]</scope>
    <source>
        <strain evidence="1">CG11_big_fil_rev_8_21_14_0_20_39_10</strain>
    </source>
</reference>
<organism evidence="1 2">
    <name type="scientific">Candidatus Falkowbacteria bacterium CG11_big_fil_rev_8_21_14_0_20_39_10</name>
    <dbReference type="NCBI Taxonomy" id="1974570"/>
    <lineage>
        <taxon>Bacteria</taxon>
        <taxon>Candidatus Falkowiibacteriota</taxon>
    </lineage>
</organism>
<evidence type="ECO:0000313" key="2">
    <source>
        <dbReference type="Proteomes" id="UP000230869"/>
    </source>
</evidence>